<dbReference type="KEGG" id="cps:CPS_2381"/>
<evidence type="ECO:0000313" key="9">
    <source>
        <dbReference type="Proteomes" id="UP000000547"/>
    </source>
</evidence>
<keyword evidence="4" id="KW-0732">Signal</keyword>
<dbReference type="InterPro" id="IPR000917">
    <property type="entry name" value="Sulfatase_N"/>
</dbReference>
<comment type="cofactor">
    <cofactor evidence="1">
        <name>Ca(2+)</name>
        <dbReference type="ChEBI" id="CHEBI:29108"/>
    </cofactor>
</comment>
<keyword evidence="5" id="KW-0378">Hydrolase</keyword>
<protein>
    <submittedName>
        <fullName evidence="8">Sulfatase family protein</fullName>
    </submittedName>
</protein>
<dbReference type="RefSeq" id="WP_011043193.1">
    <property type="nucleotide sequence ID" value="NC_003910.7"/>
</dbReference>
<dbReference type="InterPro" id="IPR017850">
    <property type="entry name" value="Alkaline_phosphatase_core_sf"/>
</dbReference>
<evidence type="ECO:0000259" key="7">
    <source>
        <dbReference type="Pfam" id="PF00884"/>
    </source>
</evidence>
<evidence type="ECO:0000256" key="4">
    <source>
        <dbReference type="ARBA" id="ARBA00022729"/>
    </source>
</evidence>
<dbReference type="CDD" id="cd16030">
    <property type="entry name" value="iduronate-2-sulfatase"/>
    <property type="match status" value="1"/>
</dbReference>
<dbReference type="InterPro" id="IPR024607">
    <property type="entry name" value="Sulfatase_CS"/>
</dbReference>
<reference evidence="8" key="1">
    <citation type="journal article" date="2005" name="Proc. Natl. Acad. Sci. U.S.A.">
        <title>The psychrophilic lifestyle as revealed by the genome sequence of Colwellia psychrerythraea 34H through genomic and proteomic analyses.</title>
        <authorList>
            <person name="Methe B.A."/>
            <person name="Nelson K.E."/>
            <person name="Deming J.W."/>
            <person name="Momen B."/>
            <person name="Melamud E."/>
            <person name="Zhang X."/>
            <person name="Moult J."/>
            <person name="Madupu R."/>
            <person name="Nelson W.C."/>
            <person name="Dodson R.J."/>
            <person name="Brinkac L.M."/>
            <person name="Daugherty S.C."/>
            <person name="Durkin A.S."/>
            <person name="DeBoy R.T."/>
            <person name="Kolonay J.F."/>
            <person name="Sullivan S.A."/>
            <person name="Zhou L."/>
            <person name="Davidsen T.M."/>
            <person name="Wu M."/>
            <person name="Huston A.L."/>
            <person name="Lewis M."/>
            <person name="Weaver B."/>
            <person name="Weidman J.F."/>
            <person name="Khouri H."/>
            <person name="Utterback T.R."/>
            <person name="Feldblyum T.V."/>
            <person name="Fraser C.M."/>
        </authorList>
    </citation>
    <scope>NUCLEOTIDE SEQUENCE [LARGE SCALE GENOMIC DNA]</scope>
    <source>
        <strain evidence="8">34H</strain>
    </source>
</reference>
<dbReference type="STRING" id="167879.CPS_2381"/>
<dbReference type="PANTHER" id="PTHR45953">
    <property type="entry name" value="IDURONATE 2-SULFATASE"/>
    <property type="match status" value="1"/>
</dbReference>
<sequence length="511" mass="56992">MKNFLMKKIIYSGVLSIHFILAFVVNSVGAAQLKKSSTLSMNVLFITIDDLNNDLGAYGHHLVKSPNIDALAKKGIRFDKAYSQSPMCTPSRSSFMTGLYPDQTGIIAHGSHTQMTAHFREHIPKVTTLPQLFKNNGYFSGRVGKIYHQGVPNQIGTSGADDAASWHETVNPIGLDKDVEDKIIAFNEKALVRQSFGGVLSFLAIGDDDKAHTDGKVATETINMIKDHHPDKTGKPFFIGAGFYRPHTPFVAPKKYFDLYPLEKIKPYIAPKNDRKDIPDIALQDREGQVGLTLNQRKQIIQGYYAAVSYVDAQVGRVLDALKQQDLSDNTIVVFLSDHGYELGQHGLWQKGSLFEGSARAPLIIYAPNVKDNGRVVTSPVELVDIYPTLAKLTGLVAPEYLAGKDLTPALNDVDFQVRKGAYSAILNRNKGDNNQFAFTKIRGHSIRTNRYRYTEWGEGYFGAELYDHKNDPQELKNLADKVSLESVRIKMKWLLNDAMDDAQKRIKSIE</sequence>
<dbReference type="Gene3D" id="3.40.720.10">
    <property type="entry name" value="Alkaline Phosphatase, subunit A"/>
    <property type="match status" value="1"/>
</dbReference>
<dbReference type="GO" id="GO:0005737">
    <property type="term" value="C:cytoplasm"/>
    <property type="evidence" value="ECO:0007669"/>
    <property type="project" value="TreeGrafter"/>
</dbReference>
<dbReference type="AlphaFoldDB" id="Q482B9"/>
<dbReference type="EMBL" id="CP000083">
    <property type="protein sequence ID" value="AAZ24038.1"/>
    <property type="molecule type" value="Genomic_DNA"/>
</dbReference>
<evidence type="ECO:0000256" key="1">
    <source>
        <dbReference type="ARBA" id="ARBA00001913"/>
    </source>
</evidence>
<gene>
    <name evidence="8" type="ordered locus">CPS_2381</name>
</gene>
<dbReference type="PROSITE" id="PS00149">
    <property type="entry name" value="SULFATASE_2"/>
    <property type="match status" value="1"/>
</dbReference>
<proteinExistence type="inferred from homology"/>
<comment type="similarity">
    <text evidence="2">Belongs to the sulfatase family.</text>
</comment>
<keyword evidence="6" id="KW-0106">Calcium</keyword>
<feature type="domain" description="Sulfatase N-terminal" evidence="7">
    <location>
        <begin position="42"/>
        <end position="395"/>
    </location>
</feature>
<dbReference type="Proteomes" id="UP000000547">
    <property type="component" value="Chromosome"/>
</dbReference>
<evidence type="ECO:0000256" key="3">
    <source>
        <dbReference type="ARBA" id="ARBA00022723"/>
    </source>
</evidence>
<evidence type="ECO:0000313" key="8">
    <source>
        <dbReference type="EMBL" id="AAZ24038.1"/>
    </source>
</evidence>
<evidence type="ECO:0000256" key="6">
    <source>
        <dbReference type="ARBA" id="ARBA00022837"/>
    </source>
</evidence>
<dbReference type="HOGENOM" id="CLU_006332_9_0_6"/>
<dbReference type="Pfam" id="PF00884">
    <property type="entry name" value="Sulfatase"/>
    <property type="match status" value="1"/>
</dbReference>
<evidence type="ECO:0000256" key="5">
    <source>
        <dbReference type="ARBA" id="ARBA00022801"/>
    </source>
</evidence>
<dbReference type="SUPFAM" id="SSF53649">
    <property type="entry name" value="Alkaline phosphatase-like"/>
    <property type="match status" value="1"/>
</dbReference>
<name>Q482B9_COLP3</name>
<evidence type="ECO:0000256" key="2">
    <source>
        <dbReference type="ARBA" id="ARBA00008779"/>
    </source>
</evidence>
<dbReference type="InterPro" id="IPR035874">
    <property type="entry name" value="IDS"/>
</dbReference>
<keyword evidence="3" id="KW-0479">Metal-binding</keyword>
<dbReference type="PANTHER" id="PTHR45953:SF1">
    <property type="entry name" value="IDURONATE 2-SULFATASE"/>
    <property type="match status" value="1"/>
</dbReference>
<accession>Q482B9</accession>
<dbReference type="GO" id="GO:0046872">
    <property type="term" value="F:metal ion binding"/>
    <property type="evidence" value="ECO:0007669"/>
    <property type="project" value="UniProtKB-KW"/>
</dbReference>
<dbReference type="GO" id="GO:0004423">
    <property type="term" value="F:iduronate-2-sulfatase activity"/>
    <property type="evidence" value="ECO:0007669"/>
    <property type="project" value="InterPro"/>
</dbReference>
<organism evidence="8 9">
    <name type="scientific">Colwellia psychrerythraea (strain 34H / ATCC BAA-681)</name>
    <name type="common">Vibrio psychroerythus</name>
    <dbReference type="NCBI Taxonomy" id="167879"/>
    <lineage>
        <taxon>Bacteria</taxon>
        <taxon>Pseudomonadati</taxon>
        <taxon>Pseudomonadota</taxon>
        <taxon>Gammaproteobacteria</taxon>
        <taxon>Alteromonadales</taxon>
        <taxon>Colwelliaceae</taxon>
        <taxon>Colwellia</taxon>
    </lineage>
</organism>
<dbReference type="PROSITE" id="PS00523">
    <property type="entry name" value="SULFATASE_1"/>
    <property type="match status" value="1"/>
</dbReference>